<keyword evidence="6 7" id="KW-0503">Monooxygenase</keyword>
<keyword evidence="7" id="KW-0349">Heme</keyword>
<dbReference type="GO" id="GO:0004497">
    <property type="term" value="F:monooxygenase activity"/>
    <property type="evidence" value="ECO:0007669"/>
    <property type="project" value="UniProtKB-KW"/>
</dbReference>
<protein>
    <submittedName>
        <fullName evidence="8">Cytochrome P450</fullName>
    </submittedName>
</protein>
<organism evidence="8 9">
    <name type="scientific">Periconia macrospinosa</name>
    <dbReference type="NCBI Taxonomy" id="97972"/>
    <lineage>
        <taxon>Eukaryota</taxon>
        <taxon>Fungi</taxon>
        <taxon>Dikarya</taxon>
        <taxon>Ascomycota</taxon>
        <taxon>Pezizomycotina</taxon>
        <taxon>Dothideomycetes</taxon>
        <taxon>Pleosporomycetidae</taxon>
        <taxon>Pleosporales</taxon>
        <taxon>Massarineae</taxon>
        <taxon>Periconiaceae</taxon>
        <taxon>Periconia</taxon>
    </lineage>
</organism>
<keyword evidence="5 7" id="KW-0408">Iron</keyword>
<dbReference type="GO" id="GO:0005506">
    <property type="term" value="F:iron ion binding"/>
    <property type="evidence" value="ECO:0007669"/>
    <property type="project" value="InterPro"/>
</dbReference>
<evidence type="ECO:0000256" key="2">
    <source>
        <dbReference type="ARBA" id="ARBA00010617"/>
    </source>
</evidence>
<reference evidence="8 9" key="1">
    <citation type="journal article" date="2018" name="Sci. Rep.">
        <title>Comparative genomics provides insights into the lifestyle and reveals functional heterogeneity of dark septate endophytic fungi.</title>
        <authorList>
            <person name="Knapp D.G."/>
            <person name="Nemeth J.B."/>
            <person name="Barry K."/>
            <person name="Hainaut M."/>
            <person name="Henrissat B."/>
            <person name="Johnson J."/>
            <person name="Kuo A."/>
            <person name="Lim J.H.P."/>
            <person name="Lipzen A."/>
            <person name="Nolan M."/>
            <person name="Ohm R.A."/>
            <person name="Tamas L."/>
            <person name="Grigoriev I.V."/>
            <person name="Spatafora J.W."/>
            <person name="Nagy L.G."/>
            <person name="Kovacs G.M."/>
        </authorList>
    </citation>
    <scope>NUCLEOTIDE SEQUENCE [LARGE SCALE GENOMIC DNA]</scope>
    <source>
        <strain evidence="8 9">DSE2036</strain>
    </source>
</reference>
<dbReference type="OrthoDB" id="1470350at2759"/>
<dbReference type="AlphaFoldDB" id="A0A2V1DUF8"/>
<gene>
    <name evidence="8" type="ORF">DM02DRAFT_704648</name>
</gene>
<dbReference type="PROSITE" id="PS00086">
    <property type="entry name" value="CYTOCHROME_P450"/>
    <property type="match status" value="1"/>
</dbReference>
<evidence type="ECO:0000256" key="6">
    <source>
        <dbReference type="ARBA" id="ARBA00023033"/>
    </source>
</evidence>
<dbReference type="PANTHER" id="PTHR24287">
    <property type="entry name" value="P450, PUTATIVE (EUROFUNG)-RELATED"/>
    <property type="match status" value="1"/>
</dbReference>
<comment type="cofactor">
    <cofactor evidence="1">
        <name>heme</name>
        <dbReference type="ChEBI" id="CHEBI:30413"/>
    </cofactor>
</comment>
<keyword evidence="3 7" id="KW-0479">Metal-binding</keyword>
<dbReference type="GO" id="GO:0020037">
    <property type="term" value="F:heme binding"/>
    <property type="evidence" value="ECO:0007669"/>
    <property type="project" value="InterPro"/>
</dbReference>
<dbReference type="Proteomes" id="UP000244855">
    <property type="component" value="Unassembled WGS sequence"/>
</dbReference>
<proteinExistence type="inferred from homology"/>
<dbReference type="InterPro" id="IPR036396">
    <property type="entry name" value="Cyt_P450_sf"/>
</dbReference>
<dbReference type="EMBL" id="KZ805355">
    <property type="protein sequence ID" value="PVI01582.1"/>
    <property type="molecule type" value="Genomic_DNA"/>
</dbReference>
<evidence type="ECO:0000256" key="4">
    <source>
        <dbReference type="ARBA" id="ARBA00023002"/>
    </source>
</evidence>
<evidence type="ECO:0000256" key="5">
    <source>
        <dbReference type="ARBA" id="ARBA00023004"/>
    </source>
</evidence>
<comment type="similarity">
    <text evidence="2 7">Belongs to the cytochrome P450 family.</text>
</comment>
<evidence type="ECO:0000313" key="9">
    <source>
        <dbReference type="Proteomes" id="UP000244855"/>
    </source>
</evidence>
<dbReference type="Gene3D" id="1.10.630.10">
    <property type="entry name" value="Cytochrome P450"/>
    <property type="match status" value="1"/>
</dbReference>
<dbReference type="InterPro" id="IPR017972">
    <property type="entry name" value="Cyt_P450_CS"/>
</dbReference>
<dbReference type="GO" id="GO:0016705">
    <property type="term" value="F:oxidoreductase activity, acting on paired donors, with incorporation or reduction of molecular oxygen"/>
    <property type="evidence" value="ECO:0007669"/>
    <property type="project" value="InterPro"/>
</dbReference>
<evidence type="ECO:0000256" key="7">
    <source>
        <dbReference type="RuleBase" id="RU000461"/>
    </source>
</evidence>
<keyword evidence="9" id="KW-1185">Reference proteome</keyword>
<dbReference type="InterPro" id="IPR001128">
    <property type="entry name" value="Cyt_P450"/>
</dbReference>
<dbReference type="Pfam" id="PF00067">
    <property type="entry name" value="p450"/>
    <property type="match status" value="2"/>
</dbReference>
<dbReference type="InterPro" id="IPR047146">
    <property type="entry name" value="Cyt_P450_E_CYP52_fungi"/>
</dbReference>
<dbReference type="SUPFAM" id="SSF48264">
    <property type="entry name" value="Cytochrome P450"/>
    <property type="match status" value="1"/>
</dbReference>
<dbReference type="PANTHER" id="PTHR24287:SF19">
    <property type="entry name" value="CYTOCHROME P450"/>
    <property type="match status" value="1"/>
</dbReference>
<evidence type="ECO:0000256" key="1">
    <source>
        <dbReference type="ARBA" id="ARBA00001971"/>
    </source>
</evidence>
<name>A0A2V1DUF8_9PLEO</name>
<dbReference type="STRING" id="97972.A0A2V1DUF8"/>
<evidence type="ECO:0000256" key="3">
    <source>
        <dbReference type="ARBA" id="ARBA00022723"/>
    </source>
</evidence>
<evidence type="ECO:0000313" key="8">
    <source>
        <dbReference type="EMBL" id="PVI01582.1"/>
    </source>
</evidence>
<accession>A0A2V1DUF8</accession>
<keyword evidence="4 7" id="KW-0560">Oxidoreductase</keyword>
<sequence>MMAPVPVLSFFLATIAFVPFLAIKLRPRIARWKAMRHNGCQEPPSYPHKDHLGQDLHKISMEAYKQRRFLDLNEELFEKYGPTFKTINNGKVWIKTKDARLSKAVYATFFEKFGMEPIRYEKGGFFGDGILVTDGARWKHSRGLIRPAFEMAHIANFDRLHRHVNRFLEILPSDGSTVDLLPLFKRLTLDLSMEFIFGRPMNALQAPDLCTEFLDAFQAAQKGVVMNPAARDKEWQSCCDVVHRYLDERVEEAIARVSKANDSLEESKYVRLIDEMAKVTTDRSTLRYQILSVFSPAHDTVAVTLGNLFFHLARNQSVWSSNRECLETCILPIGGGIDGNHPVFVEKGTVLETNFRCMQRNKEYWGEDAEDFKPQRWESARPTWEYTPFSGGPRICPAFKLVYMECEYITASLLRRFSKLELRDPELRWVEERRLIYQSRNGTLVGLVQ</sequence>